<comment type="caution">
    <text evidence="3">The sequence shown here is derived from an EMBL/GenBank/DDBJ whole genome shotgun (WGS) entry which is preliminary data.</text>
</comment>
<keyword evidence="4" id="KW-1185">Reference proteome</keyword>
<keyword evidence="3" id="KW-0808">Transferase</keyword>
<dbReference type="AlphaFoldDB" id="A0A840UNS2"/>
<dbReference type="FunFam" id="3.30.420.10:FF:000045">
    <property type="entry name" value="3'-5' exonuclease DinG"/>
    <property type="match status" value="1"/>
</dbReference>
<dbReference type="Gene3D" id="3.40.50.10190">
    <property type="entry name" value="BRCT domain"/>
    <property type="match status" value="1"/>
</dbReference>
<dbReference type="GO" id="GO:0003887">
    <property type="term" value="F:DNA-directed DNA polymerase activity"/>
    <property type="evidence" value="ECO:0007669"/>
    <property type="project" value="UniProtKB-EC"/>
</dbReference>
<protein>
    <submittedName>
        <fullName evidence="3">DNA polymerase-3 subunit epsilon</fullName>
        <ecNumber evidence="3">2.7.7.7</ecNumber>
    </submittedName>
</protein>
<dbReference type="EMBL" id="JACHFH010000059">
    <property type="protein sequence ID" value="MBB5337557.1"/>
    <property type="molecule type" value="Genomic_DNA"/>
</dbReference>
<evidence type="ECO:0000259" key="2">
    <source>
        <dbReference type="PROSITE" id="PS50172"/>
    </source>
</evidence>
<keyword evidence="1" id="KW-0540">Nuclease</keyword>
<dbReference type="GO" id="GO:0008408">
    <property type="term" value="F:3'-5' exonuclease activity"/>
    <property type="evidence" value="ECO:0007669"/>
    <property type="project" value="TreeGrafter"/>
</dbReference>
<dbReference type="NCBIfam" id="TIGR00573">
    <property type="entry name" value="dnaq"/>
    <property type="match status" value="1"/>
</dbReference>
<dbReference type="Proteomes" id="UP000559117">
    <property type="component" value="Unassembled WGS sequence"/>
</dbReference>
<dbReference type="InterPro" id="IPR001357">
    <property type="entry name" value="BRCT_dom"/>
</dbReference>
<accession>A0A840UNS2</accession>
<dbReference type="PROSITE" id="PS50172">
    <property type="entry name" value="BRCT"/>
    <property type="match status" value="1"/>
</dbReference>
<dbReference type="RefSeq" id="WP_183863459.1">
    <property type="nucleotide sequence ID" value="NZ_JACHFH010000059.1"/>
</dbReference>
<dbReference type="PANTHER" id="PTHR30231">
    <property type="entry name" value="DNA POLYMERASE III SUBUNIT EPSILON"/>
    <property type="match status" value="1"/>
</dbReference>
<dbReference type="InterPro" id="IPR012337">
    <property type="entry name" value="RNaseH-like_sf"/>
</dbReference>
<evidence type="ECO:0000313" key="3">
    <source>
        <dbReference type="EMBL" id="MBB5337557.1"/>
    </source>
</evidence>
<dbReference type="SUPFAM" id="SSF53098">
    <property type="entry name" value="Ribonuclease H-like"/>
    <property type="match status" value="1"/>
</dbReference>
<dbReference type="Pfam" id="PF00929">
    <property type="entry name" value="RNase_T"/>
    <property type="match status" value="1"/>
</dbReference>
<organism evidence="3 4">
    <name type="scientific">Pectinatus brassicae</name>
    <dbReference type="NCBI Taxonomy" id="862415"/>
    <lineage>
        <taxon>Bacteria</taxon>
        <taxon>Bacillati</taxon>
        <taxon>Bacillota</taxon>
        <taxon>Negativicutes</taxon>
        <taxon>Selenomonadales</taxon>
        <taxon>Selenomonadaceae</taxon>
        <taxon>Pectinatus</taxon>
    </lineage>
</organism>
<keyword evidence="1" id="KW-0269">Exonuclease</keyword>
<dbReference type="PANTHER" id="PTHR30231:SF41">
    <property type="entry name" value="DNA POLYMERASE III SUBUNIT EPSILON"/>
    <property type="match status" value="1"/>
</dbReference>
<keyword evidence="3" id="KW-0548">Nucleotidyltransferase</keyword>
<reference evidence="3 4" key="1">
    <citation type="submission" date="2020-08" db="EMBL/GenBank/DDBJ databases">
        <title>Genomic Encyclopedia of Type Strains, Phase IV (KMG-IV): sequencing the most valuable type-strain genomes for metagenomic binning, comparative biology and taxonomic classification.</title>
        <authorList>
            <person name="Goeker M."/>
        </authorList>
    </citation>
    <scope>NUCLEOTIDE SEQUENCE [LARGE SCALE GENOMIC DNA]</scope>
    <source>
        <strain evidence="3 4">DSM 24661</strain>
    </source>
</reference>
<name>A0A840UNS2_9FIRM</name>
<dbReference type="GO" id="GO:0005829">
    <property type="term" value="C:cytosol"/>
    <property type="evidence" value="ECO:0007669"/>
    <property type="project" value="TreeGrafter"/>
</dbReference>
<gene>
    <name evidence="3" type="ORF">HNR32_002719</name>
</gene>
<dbReference type="InterPro" id="IPR013520">
    <property type="entry name" value="Ribonucl_H"/>
</dbReference>
<keyword evidence="1" id="KW-0378">Hydrolase</keyword>
<dbReference type="SUPFAM" id="SSF52113">
    <property type="entry name" value="BRCT domain"/>
    <property type="match status" value="1"/>
</dbReference>
<dbReference type="InterPro" id="IPR036397">
    <property type="entry name" value="RNaseH_sf"/>
</dbReference>
<dbReference type="InterPro" id="IPR006054">
    <property type="entry name" value="DnaQ"/>
</dbReference>
<evidence type="ECO:0000256" key="1">
    <source>
        <dbReference type="ARBA" id="ARBA00022839"/>
    </source>
</evidence>
<dbReference type="GO" id="GO:0045004">
    <property type="term" value="P:DNA replication proofreading"/>
    <property type="evidence" value="ECO:0007669"/>
    <property type="project" value="TreeGrafter"/>
</dbReference>
<dbReference type="CDD" id="cd06127">
    <property type="entry name" value="DEDDh"/>
    <property type="match status" value="1"/>
</dbReference>
<dbReference type="SMART" id="SM00479">
    <property type="entry name" value="EXOIII"/>
    <property type="match status" value="1"/>
</dbReference>
<dbReference type="CDD" id="cd17748">
    <property type="entry name" value="BRCT_DNA_ligase_like"/>
    <property type="match status" value="1"/>
</dbReference>
<dbReference type="Gene3D" id="3.30.420.10">
    <property type="entry name" value="Ribonuclease H-like superfamily/Ribonuclease H"/>
    <property type="match status" value="1"/>
</dbReference>
<dbReference type="EC" id="2.7.7.7" evidence="3"/>
<proteinExistence type="predicted"/>
<dbReference type="InterPro" id="IPR036420">
    <property type="entry name" value="BRCT_dom_sf"/>
</dbReference>
<dbReference type="Pfam" id="PF00533">
    <property type="entry name" value="BRCT"/>
    <property type="match status" value="1"/>
</dbReference>
<dbReference type="GO" id="GO:0003677">
    <property type="term" value="F:DNA binding"/>
    <property type="evidence" value="ECO:0007669"/>
    <property type="project" value="InterPro"/>
</dbReference>
<sequence length="344" mass="39895">MSINISFSDGEFKIATNTKGSPKRQKGNSFLEFPKDYTIIDLETTGFDARYDEIIEIGCIKYRNNKEVAKFQTLIQPAPSYEYDDNDNKTAMYYVDDFISELTGITNEMLVSAPRFESISNDLQAFLKDELLMGHNVNFDINFLYDYFLKYNEYIFRNNFVDTLRLSRRVLPELPNYKLKTIADYYDITNTYHRALADCQTTYQIFTQLSQKAHAENIDLTLSPKHKKNDLRKITPDSTTFDSDNIFYNKNCVFTGKLEKFERKVAAQLATNIGAHCENGVTKKTNFLIIGSFQDVVSVKDNKSSKIKKAEKLILEGQDLQIISEHTFYDYISEELEKQQEKND</sequence>
<evidence type="ECO:0000313" key="4">
    <source>
        <dbReference type="Proteomes" id="UP000559117"/>
    </source>
</evidence>
<feature type="domain" description="BRCT" evidence="2">
    <location>
        <begin position="242"/>
        <end position="332"/>
    </location>
</feature>